<dbReference type="GO" id="GO:0016605">
    <property type="term" value="C:PML body"/>
    <property type="evidence" value="ECO:0007669"/>
    <property type="project" value="UniProtKB-SubCell"/>
</dbReference>
<evidence type="ECO:0000256" key="10">
    <source>
        <dbReference type="ARBA" id="ARBA00023306"/>
    </source>
</evidence>
<keyword evidence="7 12" id="KW-0234">DNA repair</keyword>
<dbReference type="PIRSF" id="PIRSF011869">
    <property type="entry name" value="Nibrin_animal"/>
    <property type="match status" value="1"/>
</dbReference>
<feature type="compositionally biased region" description="Polar residues" evidence="13">
    <location>
        <begin position="455"/>
        <end position="483"/>
    </location>
</feature>
<feature type="compositionally biased region" description="Basic and acidic residues" evidence="13">
    <location>
        <begin position="676"/>
        <end position="687"/>
    </location>
</feature>
<keyword evidence="5 12" id="KW-0227">DNA damage</keyword>
<proteinExistence type="inferred from homology"/>
<organism evidence="15 16">
    <name type="scientific">Umbra pygmaea</name>
    <name type="common">Eastern mudminnow</name>
    <dbReference type="NCBI Taxonomy" id="75934"/>
    <lineage>
        <taxon>Eukaryota</taxon>
        <taxon>Metazoa</taxon>
        <taxon>Chordata</taxon>
        <taxon>Craniata</taxon>
        <taxon>Vertebrata</taxon>
        <taxon>Euteleostomi</taxon>
        <taxon>Actinopterygii</taxon>
        <taxon>Neopterygii</taxon>
        <taxon>Teleostei</taxon>
        <taxon>Protacanthopterygii</taxon>
        <taxon>Esociformes</taxon>
        <taxon>Umbridae</taxon>
        <taxon>Umbra</taxon>
    </lineage>
</organism>
<evidence type="ECO:0000256" key="11">
    <source>
        <dbReference type="ARBA" id="ARBA00044757"/>
    </source>
</evidence>
<evidence type="ECO:0000256" key="8">
    <source>
        <dbReference type="ARBA" id="ARBA00023242"/>
    </source>
</evidence>
<evidence type="ECO:0000313" key="16">
    <source>
        <dbReference type="Proteomes" id="UP001557470"/>
    </source>
</evidence>
<comment type="function">
    <text evidence="12">Component of the MRN complex, which plays a central role in double-strand break (DSB) repair, DNA recombination, maintenance of telomere integrity and meiosis. The MRN complex is involved in the repair of DNA double-strand breaks (DSBs) via homologous recombination (HR), an error-free mechanism which primarily occurs during S and G2 phases. The complex (1) mediates the end resection of damaged DNA, which generates proper single-stranded DNA, a key initial steps in HR, and is (2) required for the recruitment of other repair factors and efficient activation of ATM and ATR upon DNA damage. The MRN complex possesses single-strand endonuclease activity and double-strand-specific 3'-5' exonuclease activity, which are provided by MRE11, to initiate end resection, which is required for single-strand invasion and recombination. Within the MRN complex, nbn acts as a protein-protein adapter, which specifically recognizes and binds phosphorylated proteins, promoting their recruitment to DNA damage sites. Recruits mre11 and rad50 components of the MRN complex to DSBs in response to DNA damage. Promotes the recruitment of PI3/PI4-kinase family members atm, atr, and probably DNA-PKcs to the DNA damage sites, activating their functions. Mediates the recruitment of phosphorylated rbbp8/CtIP to DSBs, leading to cooperation between the MRN complex and rbbp8/CtIP to initiate end resection.</text>
</comment>
<keyword evidence="9 12" id="KW-0469">Meiosis</keyword>
<keyword evidence="16" id="KW-1185">Reference proteome</keyword>
<feature type="region of interest" description="Disordered" evidence="13">
    <location>
        <begin position="413"/>
        <end position="653"/>
    </location>
</feature>
<feature type="compositionally biased region" description="Polar residues" evidence="13">
    <location>
        <begin position="528"/>
        <end position="544"/>
    </location>
</feature>
<evidence type="ECO:0000256" key="12">
    <source>
        <dbReference type="PIRNR" id="PIRNR011869"/>
    </source>
</evidence>
<dbReference type="Pfam" id="PF16508">
    <property type="entry name" value="NIBRIN_BRCT_II"/>
    <property type="match status" value="1"/>
</dbReference>
<protein>
    <recommendedName>
        <fullName evidence="3 12">Nibrin</fullName>
    </recommendedName>
</protein>
<dbReference type="FunFam" id="3.40.50.10980:FF:000001">
    <property type="entry name" value="Nibrin"/>
    <property type="match status" value="1"/>
</dbReference>
<keyword evidence="4" id="KW-0158">Chromosome</keyword>
<comment type="subunit">
    <text evidence="12">Component of the MRN complex.</text>
</comment>
<dbReference type="PANTHER" id="PTHR12162:SF0">
    <property type="entry name" value="NIBRIN"/>
    <property type="match status" value="1"/>
</dbReference>
<feature type="compositionally biased region" description="Basic and acidic residues" evidence="13">
    <location>
        <begin position="566"/>
        <end position="576"/>
    </location>
</feature>
<dbReference type="GO" id="GO:0000781">
    <property type="term" value="C:chromosome, telomeric region"/>
    <property type="evidence" value="ECO:0007669"/>
    <property type="project" value="UniProtKB-SubCell"/>
</dbReference>
<keyword evidence="10 12" id="KW-0131">Cell cycle</keyword>
<evidence type="ECO:0000256" key="9">
    <source>
        <dbReference type="ARBA" id="ARBA00023254"/>
    </source>
</evidence>
<dbReference type="PANTHER" id="PTHR12162">
    <property type="entry name" value="NIBRIN-RELATED"/>
    <property type="match status" value="1"/>
</dbReference>
<comment type="caution">
    <text evidence="15">The sequence shown here is derived from an EMBL/GenBank/DDBJ whole genome shotgun (WGS) entry which is preliminary data.</text>
</comment>
<dbReference type="InterPro" id="IPR043014">
    <property type="entry name" value="Nibrin_BRCT2_sf"/>
</dbReference>
<evidence type="ECO:0000259" key="14">
    <source>
        <dbReference type="PROSITE" id="PS50006"/>
    </source>
</evidence>
<dbReference type="Pfam" id="PF08599">
    <property type="entry name" value="Nbs1_C"/>
    <property type="match status" value="1"/>
</dbReference>
<dbReference type="InterPro" id="IPR013908">
    <property type="entry name" value="Nibrin_C"/>
</dbReference>
<keyword evidence="6 12" id="KW-0779">Telomere</keyword>
<feature type="compositionally biased region" description="Polar residues" evidence="13">
    <location>
        <begin position="604"/>
        <end position="616"/>
    </location>
</feature>
<dbReference type="GO" id="GO:0006281">
    <property type="term" value="P:DNA repair"/>
    <property type="evidence" value="ECO:0007669"/>
    <property type="project" value="UniProtKB-KW"/>
</dbReference>
<feature type="compositionally biased region" description="Basic and acidic residues" evidence="13">
    <location>
        <begin position="775"/>
        <end position="793"/>
    </location>
</feature>
<evidence type="ECO:0000256" key="2">
    <source>
        <dbReference type="ARBA" id="ARBA00004574"/>
    </source>
</evidence>
<dbReference type="InterPro" id="IPR036420">
    <property type="entry name" value="BRCT_dom_sf"/>
</dbReference>
<accession>A0ABD0WYP7</accession>
<dbReference type="SMART" id="SM00240">
    <property type="entry name" value="FHA"/>
    <property type="match status" value="1"/>
</dbReference>
<evidence type="ECO:0000256" key="3">
    <source>
        <dbReference type="ARBA" id="ARBA00020013"/>
    </source>
</evidence>
<dbReference type="GO" id="GO:0051321">
    <property type="term" value="P:meiotic cell cycle"/>
    <property type="evidence" value="ECO:0007669"/>
    <property type="project" value="UniProtKB-KW"/>
</dbReference>
<dbReference type="CDD" id="cd17741">
    <property type="entry name" value="BRCT_nibrin"/>
    <property type="match status" value="1"/>
</dbReference>
<feature type="compositionally biased region" description="Basic and acidic residues" evidence="13">
    <location>
        <begin position="505"/>
        <end position="526"/>
    </location>
</feature>
<dbReference type="Gene3D" id="2.60.200.20">
    <property type="match status" value="1"/>
</dbReference>
<dbReference type="InterPro" id="IPR000253">
    <property type="entry name" value="FHA_dom"/>
</dbReference>
<evidence type="ECO:0000256" key="1">
    <source>
        <dbReference type="ARBA" id="ARBA00004322"/>
    </source>
</evidence>
<feature type="region of interest" description="Disordered" evidence="13">
    <location>
        <begin position="775"/>
        <end position="803"/>
    </location>
</feature>
<dbReference type="SMART" id="SM01348">
    <property type="entry name" value="Nbs1_C"/>
    <property type="match status" value="1"/>
</dbReference>
<name>A0ABD0WYP7_UMBPY</name>
<feature type="domain" description="FHA" evidence="14">
    <location>
        <begin position="22"/>
        <end position="70"/>
    </location>
</feature>
<feature type="compositionally biased region" description="Acidic residues" evidence="13">
    <location>
        <begin position="578"/>
        <end position="600"/>
    </location>
</feature>
<dbReference type="InterPro" id="IPR016592">
    <property type="entry name" value="Nibrin_met"/>
</dbReference>
<dbReference type="InterPro" id="IPR032429">
    <property type="entry name" value="Nibrin_BRCT2"/>
</dbReference>
<dbReference type="CDD" id="cd22667">
    <property type="entry name" value="FHA_NBN"/>
    <property type="match status" value="1"/>
</dbReference>
<feature type="region of interest" description="Disordered" evidence="13">
    <location>
        <begin position="375"/>
        <end position="396"/>
    </location>
</feature>
<dbReference type="Gene3D" id="3.40.50.10190">
    <property type="entry name" value="BRCT domain"/>
    <property type="match status" value="1"/>
</dbReference>
<dbReference type="FunFam" id="2.60.200.20:FF:000017">
    <property type="entry name" value="Nibrin"/>
    <property type="match status" value="1"/>
</dbReference>
<dbReference type="EMBL" id="JAGEUA010000004">
    <property type="protein sequence ID" value="KAL0985391.1"/>
    <property type="molecule type" value="Genomic_DNA"/>
</dbReference>
<evidence type="ECO:0000256" key="13">
    <source>
        <dbReference type="SAM" id="MobiDB-lite"/>
    </source>
</evidence>
<dbReference type="Proteomes" id="UP001557470">
    <property type="component" value="Unassembled WGS sequence"/>
</dbReference>
<evidence type="ECO:0000256" key="6">
    <source>
        <dbReference type="ARBA" id="ARBA00022895"/>
    </source>
</evidence>
<keyword evidence="8 12" id="KW-0539">Nucleus</keyword>
<dbReference type="InterPro" id="IPR008984">
    <property type="entry name" value="SMAD_FHA_dom_sf"/>
</dbReference>
<dbReference type="InterPro" id="IPR040227">
    <property type="entry name" value="Nibrin-rel"/>
</dbReference>
<evidence type="ECO:0000256" key="7">
    <source>
        <dbReference type="ARBA" id="ARBA00023204"/>
    </source>
</evidence>
<dbReference type="Pfam" id="PF00498">
    <property type="entry name" value="FHA"/>
    <property type="match status" value="1"/>
</dbReference>
<dbReference type="SUPFAM" id="SSF49879">
    <property type="entry name" value="SMAD/FHA domain"/>
    <property type="match status" value="1"/>
</dbReference>
<sequence>MWILSPLESGGVTHYLLPGKEYVVGRKNCEVILHNDQSVSRAHALLTVKDQALTLKDSSKYGTFVNDERLSGDTPRTLKTGDRLTFGVFHSKFSVRQEVVVVCSSCLNNEGKASLTEALQHLGGRLVNTWTQECTYLVMPTVKVTVKTICALLCCRPMVTQEFFTEFSKALQQKQPPPKPGSFLPEIDEPSLNKDEVDLSERPERKQLFTGKTFFFLNSRQLKRLSLAVSCGGGRSQLLEEGSLEVALLVSPSSCVIDVAAGNSQASLPSSTKDWADSVGKILQRKGLRFITESEIGLAAIYVSCNKYCNPSNQMAGSASLKMKPIIPSATLSQNAIVDETVLPTSSQNITAYAVNTEPSQGVSGLNMTEVSAVGETPEKDQCRTSFDRPKPSSSAELAGTFAVAETMMSSCSATDTAGGSERKKTETRQPVGGNGEAATRFLAPAPRTKGGGQTASAQKSFAHKQASQNCSPQKQSAMTSFFQPVAKKRPREGEESPPVQSEAKLSRRDEVDALKQTSDSHHKEIPNISQTFAPSNKTTTKGSAATLFPGPSEALSEGVQSRKRKEMEEDAKGGEISEIDLDELESIMSEDMDESDEPMSDSQGQQSRPTEQSSTNKKKRVDETEPIPANHRPNLDSEAGLSANKRPQAKPIADLKAEAVSFIEAEPVNNVTSGHLEESKPTEPFKQEAPGPGDDSLPSRLLVVEFKSLTVAAPARTKRGPADTHGNIIRKDFKRFRKVPVPGAQGLPRIIGGSDLLAHCRGRNSELEEWLRDVDEEDRQSKREDSVGDDLFRYNPKPTKRR</sequence>
<comment type="subcellular location">
    <subcellularLocation>
        <location evidence="2">Chromosome</location>
        <location evidence="2">Telomere</location>
    </subcellularLocation>
    <subcellularLocation>
        <location evidence="1">Nucleus</location>
        <location evidence="1">PML body</location>
    </subcellularLocation>
</comment>
<evidence type="ECO:0000256" key="4">
    <source>
        <dbReference type="ARBA" id="ARBA00022454"/>
    </source>
</evidence>
<dbReference type="Gene3D" id="3.40.50.10980">
    <property type="entry name" value="Nibrin, BRCT2 domain"/>
    <property type="match status" value="1"/>
</dbReference>
<feature type="region of interest" description="Disordered" evidence="13">
    <location>
        <begin position="672"/>
        <end position="699"/>
    </location>
</feature>
<evidence type="ECO:0000256" key="5">
    <source>
        <dbReference type="ARBA" id="ARBA00022763"/>
    </source>
</evidence>
<feature type="compositionally biased region" description="Basic and acidic residues" evidence="13">
    <location>
        <begin position="377"/>
        <end position="391"/>
    </location>
</feature>
<reference evidence="15 16" key="1">
    <citation type="submission" date="2024-06" db="EMBL/GenBank/DDBJ databases">
        <authorList>
            <person name="Pan Q."/>
            <person name="Wen M."/>
            <person name="Jouanno E."/>
            <person name="Zahm M."/>
            <person name="Klopp C."/>
            <person name="Cabau C."/>
            <person name="Louis A."/>
            <person name="Berthelot C."/>
            <person name="Parey E."/>
            <person name="Roest Crollius H."/>
            <person name="Montfort J."/>
            <person name="Robinson-Rechavi M."/>
            <person name="Bouchez O."/>
            <person name="Lampietro C."/>
            <person name="Lopez Roques C."/>
            <person name="Donnadieu C."/>
            <person name="Postlethwait J."/>
            <person name="Bobe J."/>
            <person name="Verreycken H."/>
            <person name="Guiguen Y."/>
        </authorList>
    </citation>
    <scope>NUCLEOTIDE SEQUENCE [LARGE SCALE GENOMIC DNA]</scope>
    <source>
        <strain evidence="15">Up_M1</strain>
        <tissue evidence="15">Testis</tissue>
    </source>
</reference>
<gene>
    <name evidence="15" type="ORF">UPYG_G00156290</name>
</gene>
<dbReference type="AlphaFoldDB" id="A0ABD0WYP7"/>
<comment type="similarity">
    <text evidence="11">Belongs to the Nibrin family.</text>
</comment>
<evidence type="ECO:0000313" key="15">
    <source>
        <dbReference type="EMBL" id="KAL0985391.1"/>
    </source>
</evidence>
<dbReference type="PROSITE" id="PS50006">
    <property type="entry name" value="FHA_DOMAIN"/>
    <property type="match status" value="1"/>
</dbReference>
<dbReference type="SUPFAM" id="SSF52113">
    <property type="entry name" value="BRCT domain"/>
    <property type="match status" value="1"/>
</dbReference>